<dbReference type="OrthoDB" id="8854196at2"/>
<proteinExistence type="predicted"/>
<protein>
    <submittedName>
        <fullName evidence="2">Outer membrane surface antigen</fullName>
    </submittedName>
</protein>
<dbReference type="AlphaFoldDB" id="A0A4Q7VGK7"/>
<keyword evidence="3" id="KW-1185">Reference proteome</keyword>
<dbReference type="Proteomes" id="UP000293671">
    <property type="component" value="Unassembled WGS sequence"/>
</dbReference>
<keyword evidence="1" id="KW-0732">Signal</keyword>
<dbReference type="EMBL" id="SHKP01000007">
    <property type="protein sequence ID" value="RZT95176.1"/>
    <property type="molecule type" value="Genomic_DNA"/>
</dbReference>
<dbReference type="RefSeq" id="WP_130433366.1">
    <property type="nucleotide sequence ID" value="NZ_SHKP01000007.1"/>
</dbReference>
<sequence length="113" mass="12269">MFKPRHAISLLLLLPPLLAVAGNYSFMADTPISRFNDADRALYKAAIDKALTTDALGQPVEWKNDKTGSSGSVTPKAADGECRLLAVSTRHAALHNEGEHKLCRVNGKWKVAK</sequence>
<reference evidence="2 3" key="1">
    <citation type="submission" date="2019-02" db="EMBL/GenBank/DDBJ databases">
        <title>Genomic Encyclopedia of Type Strains, Phase IV (KMG-IV): sequencing the most valuable type-strain genomes for metagenomic binning, comparative biology and taxonomic classification.</title>
        <authorList>
            <person name="Goeker M."/>
        </authorList>
    </citation>
    <scope>NUCLEOTIDE SEQUENCE [LARGE SCALE GENOMIC DNA]</scope>
    <source>
        <strain evidence="2 3">DSM 19570</strain>
    </source>
</reference>
<feature type="chain" id="PRO_5020770832" evidence="1">
    <location>
        <begin position="22"/>
        <end position="113"/>
    </location>
</feature>
<evidence type="ECO:0000313" key="3">
    <source>
        <dbReference type="Proteomes" id="UP000293671"/>
    </source>
</evidence>
<gene>
    <name evidence="2" type="ORF">EV670_2925</name>
</gene>
<name>A0A4Q7VGK7_9BURK</name>
<organism evidence="2 3">
    <name type="scientific">Rivibacter subsaxonicus</name>
    <dbReference type="NCBI Taxonomy" id="457575"/>
    <lineage>
        <taxon>Bacteria</taxon>
        <taxon>Pseudomonadati</taxon>
        <taxon>Pseudomonadota</taxon>
        <taxon>Betaproteobacteria</taxon>
        <taxon>Burkholderiales</taxon>
        <taxon>Rivibacter</taxon>
    </lineage>
</organism>
<evidence type="ECO:0000313" key="2">
    <source>
        <dbReference type="EMBL" id="RZT95176.1"/>
    </source>
</evidence>
<accession>A0A4Q7VGK7</accession>
<feature type="signal peptide" evidence="1">
    <location>
        <begin position="1"/>
        <end position="21"/>
    </location>
</feature>
<evidence type="ECO:0000256" key="1">
    <source>
        <dbReference type="SAM" id="SignalP"/>
    </source>
</evidence>
<comment type="caution">
    <text evidence="2">The sequence shown here is derived from an EMBL/GenBank/DDBJ whole genome shotgun (WGS) entry which is preliminary data.</text>
</comment>